<evidence type="ECO:0000256" key="4">
    <source>
        <dbReference type="ARBA" id="ARBA00022989"/>
    </source>
</evidence>
<evidence type="ECO:0000256" key="1">
    <source>
        <dbReference type="ARBA" id="ARBA00004651"/>
    </source>
</evidence>
<evidence type="ECO:0000256" key="5">
    <source>
        <dbReference type="ARBA" id="ARBA00023136"/>
    </source>
</evidence>
<keyword evidence="2" id="KW-1003">Cell membrane</keyword>
<feature type="transmembrane region" description="Helical" evidence="6">
    <location>
        <begin position="87"/>
        <end position="104"/>
    </location>
</feature>
<dbReference type="Gene3D" id="1.20.1250.20">
    <property type="entry name" value="MFS general substrate transporter like domains"/>
    <property type="match status" value="1"/>
</dbReference>
<dbReference type="PANTHER" id="PTHR43124:SF3">
    <property type="entry name" value="CHLORAMPHENICOL EFFLUX PUMP RV0191"/>
    <property type="match status" value="1"/>
</dbReference>
<gene>
    <name evidence="8" type="ORF">JYK14_11255</name>
</gene>
<comment type="caution">
    <text evidence="8">The sequence shown here is derived from an EMBL/GenBank/DDBJ whole genome shotgun (WGS) entry which is preliminary data.</text>
</comment>
<name>A0ABT1D6W4_9PROT</name>
<feature type="transmembrane region" description="Helical" evidence="6">
    <location>
        <begin position="354"/>
        <end position="373"/>
    </location>
</feature>
<keyword evidence="9" id="KW-1185">Reference proteome</keyword>
<keyword evidence="3 6" id="KW-0812">Transmembrane</keyword>
<sequence>MSAIVQGAAHGIRHRFLRIVLPFVGMSFLNQAARSVVATVGPAMALEFGLSASGLGALAAVFFFAYAATQLPVGLAIDLWGPRHVQAALALVAALGFALCALAPDPFVLGIARFVTGIGIAGALIGVIKANVQWYPPARVAAVTGAGVFLGAAGGLAATVPVQWALPFFGWRNVFLLLALLSALVSAWILLSVPNRAPGAKPAQRRRLAVEIGEFGRIFRHPVFVRNMPAMALLSGLVFTYQGLWAGPWLRDVGGLGDLPRAQVLLTYALGMMFGQLLGGQVASWLQARGRNPMAVPLFGLGAMMLLQALLIAGPRSLPALHLMWFLFACVGSCGPVAYAALAQRFPPELTGRVATALNGSMLALVFLLQNLIGWILDLWPRTAAGGWDPAGYGWALGITLAGQVLTVLWLLRGR</sequence>
<dbReference type="EMBL" id="JAFIRR010000067">
    <property type="protein sequence ID" value="MCO6416730.1"/>
    <property type="molecule type" value="Genomic_DNA"/>
</dbReference>
<feature type="transmembrane region" description="Helical" evidence="6">
    <location>
        <begin position="16"/>
        <end position="33"/>
    </location>
</feature>
<feature type="transmembrane region" description="Helical" evidence="6">
    <location>
        <begin position="174"/>
        <end position="193"/>
    </location>
</feature>
<evidence type="ECO:0000256" key="6">
    <source>
        <dbReference type="SAM" id="Phobius"/>
    </source>
</evidence>
<dbReference type="Pfam" id="PF07690">
    <property type="entry name" value="MFS_1"/>
    <property type="match status" value="1"/>
</dbReference>
<evidence type="ECO:0000313" key="8">
    <source>
        <dbReference type="EMBL" id="MCO6416730.1"/>
    </source>
</evidence>
<evidence type="ECO:0000256" key="3">
    <source>
        <dbReference type="ARBA" id="ARBA00022692"/>
    </source>
</evidence>
<comment type="subcellular location">
    <subcellularLocation>
        <location evidence="1">Cell membrane</location>
        <topology evidence="1">Multi-pass membrane protein</topology>
    </subcellularLocation>
</comment>
<feature type="transmembrane region" description="Helical" evidence="6">
    <location>
        <begin position="110"/>
        <end position="128"/>
    </location>
</feature>
<evidence type="ECO:0000256" key="2">
    <source>
        <dbReference type="ARBA" id="ARBA00022475"/>
    </source>
</evidence>
<dbReference type="SUPFAM" id="SSF103473">
    <property type="entry name" value="MFS general substrate transporter"/>
    <property type="match status" value="1"/>
</dbReference>
<feature type="transmembrane region" description="Helical" evidence="6">
    <location>
        <begin position="140"/>
        <end position="162"/>
    </location>
</feature>
<evidence type="ECO:0000313" key="9">
    <source>
        <dbReference type="Proteomes" id="UP001523392"/>
    </source>
</evidence>
<feature type="transmembrane region" description="Helical" evidence="6">
    <location>
        <begin position="265"/>
        <end position="283"/>
    </location>
</feature>
<feature type="transmembrane region" description="Helical" evidence="6">
    <location>
        <begin position="224"/>
        <end position="245"/>
    </location>
</feature>
<keyword evidence="4 6" id="KW-1133">Transmembrane helix</keyword>
<dbReference type="PROSITE" id="PS50850">
    <property type="entry name" value="MFS"/>
    <property type="match status" value="1"/>
</dbReference>
<proteinExistence type="predicted"/>
<dbReference type="PANTHER" id="PTHR43124">
    <property type="entry name" value="PURINE EFFLUX PUMP PBUE"/>
    <property type="match status" value="1"/>
</dbReference>
<feature type="domain" description="Major facilitator superfamily (MFS) profile" evidence="7">
    <location>
        <begin position="19"/>
        <end position="415"/>
    </location>
</feature>
<reference evidence="8 9" key="1">
    <citation type="submission" date="2021-12" db="EMBL/GenBank/DDBJ databases">
        <title>Siccirubricoccus leaddurans sp. nov., a high concentration Zn2+ tolerance bacterium.</title>
        <authorList>
            <person name="Cao Y."/>
        </authorList>
    </citation>
    <scope>NUCLEOTIDE SEQUENCE [LARGE SCALE GENOMIC DNA]</scope>
    <source>
        <strain evidence="8 9">KC 17139</strain>
    </source>
</reference>
<evidence type="ECO:0000259" key="7">
    <source>
        <dbReference type="PROSITE" id="PS50850"/>
    </source>
</evidence>
<feature type="transmembrane region" description="Helical" evidence="6">
    <location>
        <begin position="393"/>
        <end position="412"/>
    </location>
</feature>
<keyword evidence="5 6" id="KW-0472">Membrane</keyword>
<dbReference type="RefSeq" id="WP_252953360.1">
    <property type="nucleotide sequence ID" value="NZ_JAFIRR010000067.1"/>
</dbReference>
<feature type="transmembrane region" description="Helical" evidence="6">
    <location>
        <begin position="45"/>
        <end position="66"/>
    </location>
</feature>
<organism evidence="8 9">
    <name type="scientific">Siccirubricoccus soli</name>
    <dbReference type="NCBI Taxonomy" id="2899147"/>
    <lineage>
        <taxon>Bacteria</taxon>
        <taxon>Pseudomonadati</taxon>
        <taxon>Pseudomonadota</taxon>
        <taxon>Alphaproteobacteria</taxon>
        <taxon>Acetobacterales</taxon>
        <taxon>Roseomonadaceae</taxon>
        <taxon>Siccirubricoccus</taxon>
    </lineage>
</organism>
<dbReference type="InterPro" id="IPR036259">
    <property type="entry name" value="MFS_trans_sf"/>
</dbReference>
<dbReference type="InterPro" id="IPR050189">
    <property type="entry name" value="MFS_Efflux_Transporters"/>
</dbReference>
<accession>A0ABT1D6W4</accession>
<feature type="transmembrane region" description="Helical" evidence="6">
    <location>
        <begin position="295"/>
        <end position="314"/>
    </location>
</feature>
<dbReference type="Proteomes" id="UP001523392">
    <property type="component" value="Unassembled WGS sequence"/>
</dbReference>
<dbReference type="InterPro" id="IPR011701">
    <property type="entry name" value="MFS"/>
</dbReference>
<protein>
    <submittedName>
        <fullName evidence="8">MFS transporter</fullName>
    </submittedName>
</protein>
<dbReference type="InterPro" id="IPR020846">
    <property type="entry name" value="MFS_dom"/>
</dbReference>
<feature type="transmembrane region" description="Helical" evidence="6">
    <location>
        <begin position="320"/>
        <end position="342"/>
    </location>
</feature>